<accession>A0A6V8LK13</accession>
<gene>
    <name evidence="2" type="ORF">NNJEOMEG_00882</name>
</gene>
<proteinExistence type="predicted"/>
<feature type="transmembrane region" description="Helical" evidence="1">
    <location>
        <begin position="76"/>
        <end position="94"/>
    </location>
</feature>
<reference evidence="2 3" key="1">
    <citation type="submission" date="2020-04" db="EMBL/GenBank/DDBJ databases">
        <authorList>
            <consortium name="Desulfovibrio sp. FSS-1 genome sequencing consortium"/>
            <person name="Shimoshige H."/>
            <person name="Kobayashi H."/>
            <person name="Maekawa T."/>
        </authorList>
    </citation>
    <scope>NUCLEOTIDE SEQUENCE [LARGE SCALE GENOMIC DNA]</scope>
    <source>
        <strain evidence="2 3">SIID29052-01</strain>
    </source>
</reference>
<feature type="transmembrane region" description="Helical" evidence="1">
    <location>
        <begin position="12"/>
        <end position="34"/>
    </location>
</feature>
<dbReference type="Proteomes" id="UP000494245">
    <property type="component" value="Unassembled WGS sequence"/>
</dbReference>
<organism evidence="2 3">
    <name type="scientific">Fundidesulfovibrio magnetotacticus</name>
    <dbReference type="NCBI Taxonomy" id="2730080"/>
    <lineage>
        <taxon>Bacteria</taxon>
        <taxon>Pseudomonadati</taxon>
        <taxon>Thermodesulfobacteriota</taxon>
        <taxon>Desulfovibrionia</taxon>
        <taxon>Desulfovibrionales</taxon>
        <taxon>Desulfovibrionaceae</taxon>
        <taxon>Fundidesulfovibrio</taxon>
    </lineage>
</organism>
<evidence type="ECO:0000256" key="1">
    <source>
        <dbReference type="SAM" id="Phobius"/>
    </source>
</evidence>
<comment type="caution">
    <text evidence="2">The sequence shown here is derived from an EMBL/GenBank/DDBJ whole genome shotgun (WGS) entry which is preliminary data.</text>
</comment>
<evidence type="ECO:0000313" key="2">
    <source>
        <dbReference type="EMBL" id="GFK93053.1"/>
    </source>
</evidence>
<reference evidence="2 3" key="2">
    <citation type="submission" date="2020-05" db="EMBL/GenBank/DDBJ databases">
        <title>Draft genome sequence of Desulfovibrio sp. strainFSS-1.</title>
        <authorList>
            <person name="Shimoshige H."/>
            <person name="Kobayashi H."/>
            <person name="Maekawa T."/>
        </authorList>
    </citation>
    <scope>NUCLEOTIDE SEQUENCE [LARGE SCALE GENOMIC DNA]</scope>
    <source>
        <strain evidence="2 3">SIID29052-01</strain>
    </source>
</reference>
<evidence type="ECO:0000313" key="3">
    <source>
        <dbReference type="Proteomes" id="UP000494245"/>
    </source>
</evidence>
<sequence>MEQFWRYTVTWLMGACAVTLAGGPLLRLVAWRVFKVRLATGRCAAALLAGVAGSLALPGFLVLVAVWTGLRFPGVQAEYLACAGGLAASSWVLSRGRDASGARLDLGRAALSILMVAAALTFTGAVFALMMA</sequence>
<dbReference type="RefSeq" id="WP_173081715.1">
    <property type="nucleotide sequence ID" value="NZ_BLTE01000003.1"/>
</dbReference>
<dbReference type="EMBL" id="BLTE01000003">
    <property type="protein sequence ID" value="GFK93053.1"/>
    <property type="molecule type" value="Genomic_DNA"/>
</dbReference>
<dbReference type="AlphaFoldDB" id="A0A6V8LK13"/>
<name>A0A6V8LK13_9BACT</name>
<feature type="transmembrane region" description="Helical" evidence="1">
    <location>
        <begin position="46"/>
        <end position="70"/>
    </location>
</feature>
<keyword evidence="1" id="KW-0472">Membrane</keyword>
<keyword evidence="1" id="KW-1133">Transmembrane helix</keyword>
<feature type="transmembrane region" description="Helical" evidence="1">
    <location>
        <begin position="106"/>
        <end position="130"/>
    </location>
</feature>
<protein>
    <submittedName>
        <fullName evidence="2">Uncharacterized protein</fullName>
    </submittedName>
</protein>
<keyword evidence="1" id="KW-0812">Transmembrane</keyword>
<keyword evidence="3" id="KW-1185">Reference proteome</keyword>